<evidence type="ECO:0000313" key="2">
    <source>
        <dbReference type="Proteomes" id="UP001611383"/>
    </source>
</evidence>
<keyword evidence="2" id="KW-1185">Reference proteome</keyword>
<name>A0ABY9XBM6_9BACT</name>
<protein>
    <submittedName>
        <fullName evidence="1">ATP-dependent helicase HrpA</fullName>
    </submittedName>
</protein>
<reference evidence="1 2" key="1">
    <citation type="submission" date="2019-08" db="EMBL/GenBank/DDBJ databases">
        <title>Archangium and Cystobacter genomes.</title>
        <authorList>
            <person name="Chen I.-C.K."/>
            <person name="Wielgoss S."/>
        </authorList>
    </citation>
    <scope>NUCLEOTIDE SEQUENCE [LARGE SCALE GENOMIC DNA]</scope>
    <source>
        <strain evidence="1 2">Cbm 6</strain>
    </source>
</reference>
<dbReference type="EMBL" id="CP043494">
    <property type="protein sequence ID" value="WNG52794.1"/>
    <property type="molecule type" value="Genomic_DNA"/>
</dbReference>
<proteinExistence type="predicted"/>
<gene>
    <name evidence="1" type="ORF">F0U60_36960</name>
</gene>
<sequence length="72" mass="8046">MKEKTPRIDWAELLSRTFALDVFACARCGGRRKVLAYVTAPAGVRSILEHLELPTQALKRAPARGPPQRAWC</sequence>
<dbReference type="GO" id="GO:0004386">
    <property type="term" value="F:helicase activity"/>
    <property type="evidence" value="ECO:0007669"/>
    <property type="project" value="UniProtKB-KW"/>
</dbReference>
<dbReference type="Proteomes" id="UP001611383">
    <property type="component" value="Chromosome"/>
</dbReference>
<keyword evidence="1" id="KW-0547">Nucleotide-binding</keyword>
<evidence type="ECO:0000313" key="1">
    <source>
        <dbReference type="EMBL" id="WNG52794.1"/>
    </source>
</evidence>
<keyword evidence="1" id="KW-0347">Helicase</keyword>
<keyword evidence="1" id="KW-0378">Hydrolase</keyword>
<accession>A0ABY9XBM6</accession>
<organism evidence="1 2">
    <name type="scientific">Archangium minus</name>
    <dbReference type="NCBI Taxonomy" id="83450"/>
    <lineage>
        <taxon>Bacteria</taxon>
        <taxon>Pseudomonadati</taxon>
        <taxon>Myxococcota</taxon>
        <taxon>Myxococcia</taxon>
        <taxon>Myxococcales</taxon>
        <taxon>Cystobacterineae</taxon>
        <taxon>Archangiaceae</taxon>
        <taxon>Archangium</taxon>
    </lineage>
</organism>
<keyword evidence="1" id="KW-0067">ATP-binding</keyword>